<dbReference type="SUPFAM" id="SSF103473">
    <property type="entry name" value="MFS general substrate transporter"/>
    <property type="match status" value="1"/>
</dbReference>
<evidence type="ECO:0000313" key="8">
    <source>
        <dbReference type="Proteomes" id="UP000628669"/>
    </source>
</evidence>
<dbReference type="PANTHER" id="PTHR42718:SF39">
    <property type="entry name" value="ACTINORHODIN TRANSPORTER-RELATED"/>
    <property type="match status" value="1"/>
</dbReference>
<feature type="transmembrane region" description="Helical" evidence="5">
    <location>
        <begin position="12"/>
        <end position="32"/>
    </location>
</feature>
<evidence type="ECO:0000256" key="3">
    <source>
        <dbReference type="ARBA" id="ARBA00022989"/>
    </source>
</evidence>
<feature type="transmembrane region" description="Helical" evidence="5">
    <location>
        <begin position="101"/>
        <end position="122"/>
    </location>
</feature>
<feature type="transmembrane region" description="Helical" evidence="5">
    <location>
        <begin position="134"/>
        <end position="157"/>
    </location>
</feature>
<dbReference type="EMBL" id="JAENHK010000010">
    <property type="protein sequence ID" value="MBK1897019.1"/>
    <property type="molecule type" value="Genomic_DNA"/>
</dbReference>
<protein>
    <submittedName>
        <fullName evidence="7">MFS transporter</fullName>
    </submittedName>
</protein>
<feature type="transmembrane region" description="Helical" evidence="5">
    <location>
        <begin position="402"/>
        <end position="422"/>
    </location>
</feature>
<name>A0ABS1FXT6_9FLAO</name>
<dbReference type="Gene3D" id="1.20.1250.20">
    <property type="entry name" value="MFS general substrate transporter like domains"/>
    <property type="match status" value="1"/>
</dbReference>
<organism evidence="7 8">
    <name type="scientific">Chryseobacterium paridis</name>
    <dbReference type="NCBI Taxonomy" id="2800328"/>
    <lineage>
        <taxon>Bacteria</taxon>
        <taxon>Pseudomonadati</taxon>
        <taxon>Bacteroidota</taxon>
        <taxon>Flavobacteriia</taxon>
        <taxon>Flavobacteriales</taxon>
        <taxon>Weeksellaceae</taxon>
        <taxon>Chryseobacterium group</taxon>
        <taxon>Chryseobacterium</taxon>
    </lineage>
</organism>
<feature type="transmembrane region" description="Helical" evidence="5">
    <location>
        <begin position="44"/>
        <end position="64"/>
    </location>
</feature>
<feature type="transmembrane region" description="Helical" evidence="5">
    <location>
        <begin position="76"/>
        <end position="95"/>
    </location>
</feature>
<dbReference type="Proteomes" id="UP000628669">
    <property type="component" value="Unassembled WGS sequence"/>
</dbReference>
<evidence type="ECO:0000256" key="4">
    <source>
        <dbReference type="ARBA" id="ARBA00023136"/>
    </source>
</evidence>
<evidence type="ECO:0000256" key="2">
    <source>
        <dbReference type="ARBA" id="ARBA00022692"/>
    </source>
</evidence>
<feature type="transmembrane region" description="Helical" evidence="5">
    <location>
        <begin position="200"/>
        <end position="219"/>
    </location>
</feature>
<feature type="transmembrane region" description="Helical" evidence="5">
    <location>
        <begin position="305"/>
        <end position="324"/>
    </location>
</feature>
<keyword evidence="8" id="KW-1185">Reference proteome</keyword>
<comment type="caution">
    <text evidence="7">The sequence shown here is derived from an EMBL/GenBank/DDBJ whole genome shotgun (WGS) entry which is preliminary data.</text>
</comment>
<dbReference type="InterPro" id="IPR020846">
    <property type="entry name" value="MFS_dom"/>
</dbReference>
<comment type="subcellular location">
    <subcellularLocation>
        <location evidence="1">Membrane</location>
        <topology evidence="1">Multi-pass membrane protein</topology>
    </subcellularLocation>
</comment>
<proteinExistence type="predicted"/>
<gene>
    <name evidence="7" type="ORF">JHL15_14730</name>
</gene>
<sequence length="456" mass="49261">MEYSKNRWQALGFLTMGAFLSPLDYFIVNIALPEIRSDFNATNAALQLVIAAYGLTYAALVVCGGRFGDIFGRKKMFITGLYLFMIASAGCAFSPGINFLIGFRILQGIGAAMLAPQALANIRIIFPAKEQIKAIGVFGSVFGFAAILGQLLGGILLKLKLFGFTWQSVFLINIPVAAVCIIGVSKVLQETKSEKRANIDFIGVLLIITSLLCIIYPLIEGNNTGWPIWIFIIIALGSLLLYIFIIYESRLEFLGKTPLIYTSLLKNKAFSKGLCIILIYNFTAGLFICYPYYLQKYLLWTPLNTGLAILPYGIGFFVAPLISTKIRISSHNLTKAGLFLLMGGTLIAACLFYQNEKPDIKVHLALLMAGVGHGTVMPAMLKNVMANIGDNEEGQASGIVSTSIQIGSVLGGAIIGSVFFSMAERVGASSAIAGAIATIGIFQIMALIISFNNSKK</sequence>
<dbReference type="PROSITE" id="PS50850">
    <property type="entry name" value="MFS"/>
    <property type="match status" value="1"/>
</dbReference>
<evidence type="ECO:0000256" key="5">
    <source>
        <dbReference type="SAM" id="Phobius"/>
    </source>
</evidence>
<dbReference type="RefSeq" id="WP_200246927.1">
    <property type="nucleotide sequence ID" value="NZ_JAENHK010000010.1"/>
</dbReference>
<feature type="transmembrane region" description="Helical" evidence="5">
    <location>
        <begin position="273"/>
        <end position="293"/>
    </location>
</feature>
<evidence type="ECO:0000259" key="6">
    <source>
        <dbReference type="PROSITE" id="PS50850"/>
    </source>
</evidence>
<dbReference type="Gene3D" id="1.20.1720.10">
    <property type="entry name" value="Multidrug resistance protein D"/>
    <property type="match status" value="1"/>
</dbReference>
<reference evidence="8" key="1">
    <citation type="submission" date="2021-01" db="EMBL/GenBank/DDBJ databases">
        <title>Genome public.</title>
        <authorList>
            <person name="Liu C."/>
            <person name="Sun Q."/>
        </authorList>
    </citation>
    <scope>NUCLEOTIDE SEQUENCE [LARGE SCALE GENOMIC DNA]</scope>
    <source>
        <strain evidence="8">YIM B02567</strain>
    </source>
</reference>
<keyword evidence="4 5" id="KW-0472">Membrane</keyword>
<accession>A0ABS1FXT6</accession>
<dbReference type="Pfam" id="PF07690">
    <property type="entry name" value="MFS_1"/>
    <property type="match status" value="1"/>
</dbReference>
<feature type="domain" description="Major facilitator superfamily (MFS) profile" evidence="6">
    <location>
        <begin position="10"/>
        <end position="456"/>
    </location>
</feature>
<feature type="transmembrane region" description="Helical" evidence="5">
    <location>
        <begin position="336"/>
        <end position="354"/>
    </location>
</feature>
<feature type="transmembrane region" description="Helical" evidence="5">
    <location>
        <begin position="428"/>
        <end position="451"/>
    </location>
</feature>
<evidence type="ECO:0000256" key="1">
    <source>
        <dbReference type="ARBA" id="ARBA00004141"/>
    </source>
</evidence>
<feature type="transmembrane region" description="Helical" evidence="5">
    <location>
        <begin position="169"/>
        <end position="188"/>
    </location>
</feature>
<feature type="transmembrane region" description="Helical" evidence="5">
    <location>
        <begin position="360"/>
        <end position="381"/>
    </location>
</feature>
<dbReference type="PANTHER" id="PTHR42718">
    <property type="entry name" value="MAJOR FACILITATOR SUPERFAMILY MULTIDRUG TRANSPORTER MFSC"/>
    <property type="match status" value="1"/>
</dbReference>
<keyword evidence="2 5" id="KW-0812">Transmembrane</keyword>
<dbReference type="PRINTS" id="PR01036">
    <property type="entry name" value="TCRTETB"/>
</dbReference>
<dbReference type="InterPro" id="IPR011701">
    <property type="entry name" value="MFS"/>
</dbReference>
<dbReference type="CDD" id="cd17321">
    <property type="entry name" value="MFS_MMR_MDR_like"/>
    <property type="match status" value="1"/>
</dbReference>
<feature type="transmembrane region" description="Helical" evidence="5">
    <location>
        <begin position="225"/>
        <end position="247"/>
    </location>
</feature>
<keyword evidence="3 5" id="KW-1133">Transmembrane helix</keyword>
<dbReference type="InterPro" id="IPR036259">
    <property type="entry name" value="MFS_trans_sf"/>
</dbReference>
<evidence type="ECO:0000313" key="7">
    <source>
        <dbReference type="EMBL" id="MBK1897019.1"/>
    </source>
</evidence>